<protein>
    <submittedName>
        <fullName evidence="2">Uncharacterized protein</fullName>
    </submittedName>
</protein>
<reference evidence="2 3" key="1">
    <citation type="submission" date="2018-10" db="EMBL/GenBank/DDBJ databases">
        <title>Falsibacillus sp. genome draft.</title>
        <authorList>
            <person name="Shi S."/>
        </authorList>
    </citation>
    <scope>NUCLEOTIDE SEQUENCE [LARGE SCALE GENOMIC DNA]</scope>
    <source>
        <strain evidence="2 3">GY 10110</strain>
    </source>
</reference>
<evidence type="ECO:0000256" key="1">
    <source>
        <dbReference type="SAM" id="Coils"/>
    </source>
</evidence>
<evidence type="ECO:0000313" key="2">
    <source>
        <dbReference type="EMBL" id="RLQ95138.1"/>
    </source>
</evidence>
<sequence>MVANEVVLEKLKAIEQQLEELERQIQIKVEADVNNERQIMNDKIDAQEYRLEKVTEYSFGKPLVTKMPEGPLKLEFN</sequence>
<accession>A0A3L7JWA0</accession>
<dbReference type="Proteomes" id="UP000276770">
    <property type="component" value="Unassembled WGS sequence"/>
</dbReference>
<keyword evidence="1" id="KW-0175">Coiled coil</keyword>
<keyword evidence="3" id="KW-1185">Reference proteome</keyword>
<dbReference type="RefSeq" id="WP_121680794.1">
    <property type="nucleotide sequence ID" value="NZ_RCVZ01000007.1"/>
</dbReference>
<proteinExistence type="predicted"/>
<comment type="caution">
    <text evidence="2">The sequence shown here is derived from an EMBL/GenBank/DDBJ whole genome shotgun (WGS) entry which is preliminary data.</text>
</comment>
<name>A0A3L7JWA0_9BACI</name>
<dbReference type="AlphaFoldDB" id="A0A3L7JWA0"/>
<gene>
    <name evidence="2" type="ORF">D9X91_11605</name>
</gene>
<feature type="coiled-coil region" evidence="1">
    <location>
        <begin position="4"/>
        <end position="31"/>
    </location>
</feature>
<evidence type="ECO:0000313" key="3">
    <source>
        <dbReference type="Proteomes" id="UP000276770"/>
    </source>
</evidence>
<dbReference type="EMBL" id="RCVZ01000007">
    <property type="protein sequence ID" value="RLQ95138.1"/>
    <property type="molecule type" value="Genomic_DNA"/>
</dbReference>
<organism evidence="2 3">
    <name type="scientific">Falsibacillus albus</name>
    <dbReference type="NCBI Taxonomy" id="2478915"/>
    <lineage>
        <taxon>Bacteria</taxon>
        <taxon>Bacillati</taxon>
        <taxon>Bacillota</taxon>
        <taxon>Bacilli</taxon>
        <taxon>Bacillales</taxon>
        <taxon>Bacillaceae</taxon>
        <taxon>Falsibacillus</taxon>
    </lineage>
</organism>